<accession>A0ABT9NPD4</accession>
<feature type="transmembrane region" description="Helical" evidence="1">
    <location>
        <begin position="55"/>
        <end position="75"/>
    </location>
</feature>
<keyword evidence="1" id="KW-0472">Membrane</keyword>
<feature type="transmembrane region" description="Helical" evidence="1">
    <location>
        <begin position="82"/>
        <end position="99"/>
    </location>
</feature>
<gene>
    <name evidence="2" type="ORF">J2S59_002074</name>
</gene>
<feature type="transmembrane region" description="Helical" evidence="1">
    <location>
        <begin position="105"/>
        <end position="130"/>
    </location>
</feature>
<evidence type="ECO:0000256" key="1">
    <source>
        <dbReference type="SAM" id="Phobius"/>
    </source>
</evidence>
<evidence type="ECO:0008006" key="4">
    <source>
        <dbReference type="Google" id="ProtNLM"/>
    </source>
</evidence>
<organism evidence="2 3">
    <name type="scientific">Nocardioides massiliensis</name>
    <dbReference type="NCBI Taxonomy" id="1325935"/>
    <lineage>
        <taxon>Bacteria</taxon>
        <taxon>Bacillati</taxon>
        <taxon>Actinomycetota</taxon>
        <taxon>Actinomycetes</taxon>
        <taxon>Propionibacteriales</taxon>
        <taxon>Nocardioidaceae</taxon>
        <taxon>Nocardioides</taxon>
    </lineage>
</organism>
<name>A0ABT9NPD4_9ACTN</name>
<protein>
    <recommendedName>
        <fullName evidence="4">SPW repeat-containing protein</fullName>
    </recommendedName>
</protein>
<proteinExistence type="predicted"/>
<feature type="transmembrane region" description="Helical" evidence="1">
    <location>
        <begin position="16"/>
        <end position="35"/>
    </location>
</feature>
<keyword evidence="1" id="KW-1133">Transmembrane helix</keyword>
<sequence>MTTTPAPVRTSLTRHLAWGIGLAVVAAIAWFGWMGWDSEYWYDEAGDPHGPYETWQVAGCVLTLLVACVLGAALWRPLGPMAVMPPAFTAAWIATSASGDDQGLWPVGALFVLVGTVLGAGLVGIIVGAFDPPSTRRRRHR</sequence>
<evidence type="ECO:0000313" key="2">
    <source>
        <dbReference type="EMBL" id="MDP9822265.1"/>
    </source>
</evidence>
<dbReference type="Proteomes" id="UP001240447">
    <property type="component" value="Unassembled WGS sequence"/>
</dbReference>
<evidence type="ECO:0000313" key="3">
    <source>
        <dbReference type="Proteomes" id="UP001240447"/>
    </source>
</evidence>
<keyword evidence="1" id="KW-0812">Transmembrane</keyword>
<dbReference type="RefSeq" id="WP_068125213.1">
    <property type="nucleotide sequence ID" value="NZ_CCXJ01000818.2"/>
</dbReference>
<dbReference type="EMBL" id="JAUSQM010000001">
    <property type="protein sequence ID" value="MDP9822265.1"/>
    <property type="molecule type" value="Genomic_DNA"/>
</dbReference>
<comment type="caution">
    <text evidence="2">The sequence shown here is derived from an EMBL/GenBank/DDBJ whole genome shotgun (WGS) entry which is preliminary data.</text>
</comment>
<keyword evidence="3" id="KW-1185">Reference proteome</keyword>
<reference evidence="2 3" key="1">
    <citation type="submission" date="2023-07" db="EMBL/GenBank/DDBJ databases">
        <title>Sequencing the genomes of 1000 actinobacteria strains.</title>
        <authorList>
            <person name="Klenk H.-P."/>
        </authorList>
    </citation>
    <scope>NUCLEOTIDE SEQUENCE [LARGE SCALE GENOMIC DNA]</scope>
    <source>
        <strain evidence="2 3">GD13</strain>
    </source>
</reference>